<accession>A0A0E9QZF2</accession>
<proteinExistence type="predicted"/>
<reference evidence="1" key="2">
    <citation type="journal article" date="2015" name="Fish Shellfish Immunol.">
        <title>Early steps in the European eel (Anguilla anguilla)-Vibrio vulnificus interaction in the gills: Role of the RtxA13 toxin.</title>
        <authorList>
            <person name="Callol A."/>
            <person name="Pajuelo D."/>
            <person name="Ebbesson L."/>
            <person name="Teles M."/>
            <person name="MacKenzie S."/>
            <person name="Amaro C."/>
        </authorList>
    </citation>
    <scope>NUCLEOTIDE SEQUENCE</scope>
</reference>
<sequence length="31" mass="3594">MRKCEVDIINEHCFVLLLFFMTCSMAGLCPE</sequence>
<dbReference type="AlphaFoldDB" id="A0A0E9QZF2"/>
<dbReference type="EMBL" id="GBXM01086947">
    <property type="protein sequence ID" value="JAH21630.1"/>
    <property type="molecule type" value="Transcribed_RNA"/>
</dbReference>
<name>A0A0E9QZF2_ANGAN</name>
<evidence type="ECO:0000313" key="1">
    <source>
        <dbReference type="EMBL" id="JAH21630.1"/>
    </source>
</evidence>
<organism evidence="1">
    <name type="scientific">Anguilla anguilla</name>
    <name type="common">European freshwater eel</name>
    <name type="synonym">Muraena anguilla</name>
    <dbReference type="NCBI Taxonomy" id="7936"/>
    <lineage>
        <taxon>Eukaryota</taxon>
        <taxon>Metazoa</taxon>
        <taxon>Chordata</taxon>
        <taxon>Craniata</taxon>
        <taxon>Vertebrata</taxon>
        <taxon>Euteleostomi</taxon>
        <taxon>Actinopterygii</taxon>
        <taxon>Neopterygii</taxon>
        <taxon>Teleostei</taxon>
        <taxon>Anguilliformes</taxon>
        <taxon>Anguillidae</taxon>
        <taxon>Anguilla</taxon>
    </lineage>
</organism>
<protein>
    <submittedName>
        <fullName evidence="1">Uncharacterized protein</fullName>
    </submittedName>
</protein>
<reference evidence="1" key="1">
    <citation type="submission" date="2014-11" db="EMBL/GenBank/DDBJ databases">
        <authorList>
            <person name="Amaro Gonzalez C."/>
        </authorList>
    </citation>
    <scope>NUCLEOTIDE SEQUENCE</scope>
</reference>